<gene>
    <name evidence="1" type="ORF">SAMN05661077_1162</name>
</gene>
<evidence type="ECO:0008006" key="3">
    <source>
        <dbReference type="Google" id="ProtNLM"/>
    </source>
</evidence>
<dbReference type="AlphaFoldDB" id="A0A1G5D3E2"/>
<dbReference type="Proteomes" id="UP000183104">
    <property type="component" value="Unassembled WGS sequence"/>
</dbReference>
<name>A0A1G5D3E2_9GAMM</name>
<dbReference type="Gene3D" id="3.30.2020.40">
    <property type="entry name" value="Uncharacterised protein PF10387, DUF2442"/>
    <property type="match status" value="1"/>
</dbReference>
<proteinExistence type="predicted"/>
<evidence type="ECO:0000313" key="2">
    <source>
        <dbReference type="Proteomes" id="UP000183104"/>
    </source>
</evidence>
<dbReference type="EMBL" id="FMUN01000003">
    <property type="protein sequence ID" value="SCY09172.1"/>
    <property type="molecule type" value="Genomic_DNA"/>
</dbReference>
<sequence>MTDPNNHQGEEAKPLHGAQVQRITEAGIELAVDSETFWLLYADYPWFAETSRAAIERVERHGPDHLHWPDLDVDLSVTGLREPWRFPLQAKPWPEK</sequence>
<reference evidence="2" key="1">
    <citation type="submission" date="2016-10" db="EMBL/GenBank/DDBJ databases">
        <authorList>
            <person name="Varghese N."/>
        </authorList>
    </citation>
    <scope>NUCLEOTIDE SEQUENCE [LARGE SCALE GENOMIC DNA]</scope>
    <source>
        <strain evidence="2">HL 19</strain>
    </source>
</reference>
<organism evidence="1 2">
    <name type="scientific">Thiohalorhabdus denitrificans</name>
    <dbReference type="NCBI Taxonomy" id="381306"/>
    <lineage>
        <taxon>Bacteria</taxon>
        <taxon>Pseudomonadati</taxon>
        <taxon>Pseudomonadota</taxon>
        <taxon>Gammaproteobacteria</taxon>
        <taxon>Thiohalorhabdales</taxon>
        <taxon>Thiohalorhabdaceae</taxon>
        <taxon>Thiohalorhabdus</taxon>
    </lineage>
</organism>
<protein>
    <recommendedName>
        <fullName evidence="3">DUF2442 domain-containing protein</fullName>
    </recommendedName>
</protein>
<dbReference type="STRING" id="381306.AN478_07010"/>
<dbReference type="InterPro" id="IPR018841">
    <property type="entry name" value="DUF2442"/>
</dbReference>
<dbReference type="RefSeq" id="WP_054965911.1">
    <property type="nucleotide sequence ID" value="NZ_FMUN01000003.1"/>
</dbReference>
<accession>A0A1G5D3E2</accession>
<dbReference type="Pfam" id="PF10387">
    <property type="entry name" value="DUF2442"/>
    <property type="match status" value="1"/>
</dbReference>
<keyword evidence="2" id="KW-1185">Reference proteome</keyword>
<evidence type="ECO:0000313" key="1">
    <source>
        <dbReference type="EMBL" id="SCY09172.1"/>
    </source>
</evidence>